<comment type="caution">
    <text evidence="2">The sequence shown here is derived from an EMBL/GenBank/DDBJ whole genome shotgun (WGS) entry which is preliminary data.</text>
</comment>
<reference evidence="2" key="1">
    <citation type="journal article" date="2022" name="Int. J. Syst. Evol. Microbiol.">
        <title>Prevotella lacticifex sp. nov., isolated from the rumen of cows.</title>
        <authorList>
            <person name="Shinkai T."/>
            <person name="Ikeyama N."/>
            <person name="Kumagai M."/>
            <person name="Ohmori H."/>
            <person name="Sakamoto M."/>
            <person name="Ohkuma M."/>
            <person name="Mitsumori M."/>
        </authorList>
    </citation>
    <scope>NUCLEOTIDE SEQUENCE</scope>
    <source>
        <strain evidence="2">R5076</strain>
    </source>
</reference>
<proteinExistence type="predicted"/>
<dbReference type="RefSeq" id="WP_223927455.1">
    <property type="nucleotide sequence ID" value="NZ_BPTU01000003.1"/>
</dbReference>
<dbReference type="InterPro" id="IPR036780">
    <property type="entry name" value="PG1857-like_sf"/>
</dbReference>
<gene>
    <name evidence="2" type="ORF">PRLR5076_00690</name>
</gene>
<accession>A0A9R1C726</accession>
<dbReference type="Proteomes" id="UP000825483">
    <property type="component" value="Unassembled WGS sequence"/>
</dbReference>
<dbReference type="EMBL" id="BPUB01000001">
    <property type="protein sequence ID" value="GJG57218.1"/>
    <property type="molecule type" value="Genomic_DNA"/>
</dbReference>
<keyword evidence="3" id="KW-1185">Reference proteome</keyword>
<dbReference type="InterPro" id="IPR018594">
    <property type="entry name" value="DUF2023"/>
</dbReference>
<dbReference type="GeneID" id="72468126"/>
<dbReference type="AlphaFoldDB" id="A0A9R1C726"/>
<name>A0A9R1C726_9BACT</name>
<sequence>MQQTDTIPADIRVLSEQIYQYKKGVRQMVLCTFPERYESLAIKKLSSQAIDYIVQPVGNGRINLYFGRKACVEAIQYIISRPLSDISPEEDFILGALLGYDITMQCERYCKRKGQRN</sequence>
<dbReference type="Pfam" id="PF09633">
    <property type="entry name" value="DUF2023"/>
    <property type="match status" value="1"/>
</dbReference>
<dbReference type="SUPFAM" id="SSF160448">
    <property type="entry name" value="PG1857-like"/>
    <property type="match status" value="1"/>
</dbReference>
<protein>
    <recommendedName>
        <fullName evidence="1">DUF2023 domain-containing protein</fullName>
    </recommendedName>
</protein>
<feature type="domain" description="DUF2023" evidence="1">
    <location>
        <begin position="12"/>
        <end position="112"/>
    </location>
</feature>
<evidence type="ECO:0000313" key="2">
    <source>
        <dbReference type="EMBL" id="GJG57218.1"/>
    </source>
</evidence>
<evidence type="ECO:0000313" key="3">
    <source>
        <dbReference type="Proteomes" id="UP000825483"/>
    </source>
</evidence>
<organism evidence="2 3">
    <name type="scientific">Prevotella lacticifex</name>
    <dbReference type="NCBI Taxonomy" id="2854755"/>
    <lineage>
        <taxon>Bacteria</taxon>
        <taxon>Pseudomonadati</taxon>
        <taxon>Bacteroidota</taxon>
        <taxon>Bacteroidia</taxon>
        <taxon>Bacteroidales</taxon>
        <taxon>Prevotellaceae</taxon>
        <taxon>Prevotella</taxon>
    </lineage>
</organism>
<evidence type="ECO:0000259" key="1">
    <source>
        <dbReference type="Pfam" id="PF09633"/>
    </source>
</evidence>
<dbReference type="Gene3D" id="3.30.2190.10">
    <property type="entry name" value="PG1857-like"/>
    <property type="match status" value="1"/>
</dbReference>